<dbReference type="CDD" id="cd06533">
    <property type="entry name" value="Glyco_transf_WecG_TagA"/>
    <property type="match status" value="1"/>
</dbReference>
<dbReference type="RefSeq" id="WP_343844215.1">
    <property type="nucleotide sequence ID" value="NZ_BAAAEI010000007.1"/>
</dbReference>
<dbReference type="EMBL" id="BAAAEI010000007">
    <property type="protein sequence ID" value="GAA0353497.1"/>
    <property type="molecule type" value="Genomic_DNA"/>
</dbReference>
<name>A0ABN0X2J6_9ALTE</name>
<keyword evidence="2" id="KW-0808">Transferase</keyword>
<dbReference type="PANTHER" id="PTHR34136">
    <property type="match status" value="1"/>
</dbReference>
<dbReference type="PANTHER" id="PTHR34136:SF1">
    <property type="entry name" value="UDP-N-ACETYL-D-MANNOSAMINURONIC ACID TRANSFERASE"/>
    <property type="match status" value="1"/>
</dbReference>
<protein>
    <submittedName>
        <fullName evidence="3">WecB/TagA/CpsF family glycosyltransferase</fullName>
    </submittedName>
</protein>
<proteinExistence type="predicted"/>
<dbReference type="Proteomes" id="UP001501757">
    <property type="component" value="Unassembled WGS sequence"/>
</dbReference>
<sequence length="244" mass="28122">MNALINLKLKSAPSTEELLASLLVDHDEPVSVSFVNPYSYQILAQRPDLLNALDHLYCDGVSGAKLLSWRLKCKIERVSFDMTSLAPIFFRFSEENNLRVYLLGANQKEVEGSRDSFLKTFPKLNVVGARNGYFSNESEMTKACEDIFSKSADVVIVGMGTPKQEEFIKYIKSYSNTGLKGIFTCGGFIHQSSLKAEYYPYWINKLELRWLYRLLFEPHSRKRVFKYYPKFLINLLFSKDSSWQ</sequence>
<keyword evidence="4" id="KW-1185">Reference proteome</keyword>
<evidence type="ECO:0000313" key="4">
    <source>
        <dbReference type="Proteomes" id="UP001501757"/>
    </source>
</evidence>
<comment type="caution">
    <text evidence="3">The sequence shown here is derived from an EMBL/GenBank/DDBJ whole genome shotgun (WGS) entry which is preliminary data.</text>
</comment>
<dbReference type="NCBIfam" id="TIGR00696">
    <property type="entry name" value="wecG_tagA_cpsF"/>
    <property type="match status" value="1"/>
</dbReference>
<gene>
    <name evidence="3" type="ORF">GCM10009092_17340</name>
</gene>
<dbReference type="Pfam" id="PF03808">
    <property type="entry name" value="Glyco_tran_WecG"/>
    <property type="match status" value="1"/>
</dbReference>
<accession>A0ABN0X2J6</accession>
<evidence type="ECO:0000256" key="2">
    <source>
        <dbReference type="ARBA" id="ARBA00022679"/>
    </source>
</evidence>
<organism evidence="3 4">
    <name type="scientific">Bowmanella denitrificans</name>
    <dbReference type="NCBI Taxonomy" id="366582"/>
    <lineage>
        <taxon>Bacteria</taxon>
        <taxon>Pseudomonadati</taxon>
        <taxon>Pseudomonadota</taxon>
        <taxon>Gammaproteobacteria</taxon>
        <taxon>Alteromonadales</taxon>
        <taxon>Alteromonadaceae</taxon>
        <taxon>Bowmanella</taxon>
    </lineage>
</organism>
<evidence type="ECO:0000256" key="1">
    <source>
        <dbReference type="ARBA" id="ARBA00022676"/>
    </source>
</evidence>
<reference evidence="3 4" key="1">
    <citation type="journal article" date="2019" name="Int. J. Syst. Evol. Microbiol.">
        <title>The Global Catalogue of Microorganisms (GCM) 10K type strain sequencing project: providing services to taxonomists for standard genome sequencing and annotation.</title>
        <authorList>
            <consortium name="The Broad Institute Genomics Platform"/>
            <consortium name="The Broad Institute Genome Sequencing Center for Infectious Disease"/>
            <person name="Wu L."/>
            <person name="Ma J."/>
        </authorList>
    </citation>
    <scope>NUCLEOTIDE SEQUENCE [LARGE SCALE GENOMIC DNA]</scope>
    <source>
        <strain evidence="3 4">JCM 13378</strain>
    </source>
</reference>
<keyword evidence="1" id="KW-0328">Glycosyltransferase</keyword>
<evidence type="ECO:0000313" key="3">
    <source>
        <dbReference type="EMBL" id="GAA0353497.1"/>
    </source>
</evidence>
<dbReference type="InterPro" id="IPR004629">
    <property type="entry name" value="WecG_TagA_CpsF"/>
</dbReference>